<evidence type="ECO:0000259" key="1">
    <source>
        <dbReference type="PROSITE" id="PS50930"/>
    </source>
</evidence>
<dbReference type="RefSeq" id="WP_078766355.1">
    <property type="nucleotide sequence ID" value="NZ_FUXZ01000008.1"/>
</dbReference>
<dbReference type="InterPro" id="IPR046947">
    <property type="entry name" value="LytR-like"/>
</dbReference>
<dbReference type="AlphaFoldDB" id="A0A1T4VRD2"/>
<name>A0A1T4VRD2_9FIRM</name>
<dbReference type="Pfam" id="PF04397">
    <property type="entry name" value="LytTR"/>
    <property type="match status" value="1"/>
</dbReference>
<gene>
    <name evidence="2" type="ORF">SAMN02745111_01484</name>
</gene>
<evidence type="ECO:0000313" key="2">
    <source>
        <dbReference type="EMBL" id="SKA67552.1"/>
    </source>
</evidence>
<protein>
    <submittedName>
        <fullName evidence="2">LytTr DNA-binding domain-containing protein</fullName>
    </submittedName>
</protein>
<dbReference type="EMBL" id="FUXZ01000008">
    <property type="protein sequence ID" value="SKA67552.1"/>
    <property type="molecule type" value="Genomic_DNA"/>
</dbReference>
<dbReference type="STRING" id="39495.SAMN02745111_01484"/>
<dbReference type="SMART" id="SM00850">
    <property type="entry name" value="LytTR"/>
    <property type="match status" value="1"/>
</dbReference>
<accession>A0A1T4VRD2</accession>
<dbReference type="PROSITE" id="PS50930">
    <property type="entry name" value="HTH_LYTTR"/>
    <property type="match status" value="1"/>
</dbReference>
<organism evidence="2 3">
    <name type="scientific">Eubacterium uniforme</name>
    <dbReference type="NCBI Taxonomy" id="39495"/>
    <lineage>
        <taxon>Bacteria</taxon>
        <taxon>Bacillati</taxon>
        <taxon>Bacillota</taxon>
        <taxon>Clostridia</taxon>
        <taxon>Eubacteriales</taxon>
        <taxon>Eubacteriaceae</taxon>
        <taxon>Eubacterium</taxon>
    </lineage>
</organism>
<dbReference type="PANTHER" id="PTHR37299">
    <property type="entry name" value="TRANSCRIPTIONAL REGULATOR-RELATED"/>
    <property type="match status" value="1"/>
</dbReference>
<dbReference type="GO" id="GO:0003677">
    <property type="term" value="F:DNA binding"/>
    <property type="evidence" value="ECO:0007669"/>
    <property type="project" value="UniProtKB-KW"/>
</dbReference>
<dbReference type="Gene3D" id="2.40.50.1020">
    <property type="entry name" value="LytTr DNA-binding domain"/>
    <property type="match status" value="1"/>
</dbReference>
<proteinExistence type="predicted"/>
<keyword evidence="2" id="KW-0238">DNA-binding</keyword>
<evidence type="ECO:0000313" key="3">
    <source>
        <dbReference type="Proteomes" id="UP000190814"/>
    </source>
</evidence>
<dbReference type="InterPro" id="IPR007492">
    <property type="entry name" value="LytTR_DNA-bd_dom"/>
</dbReference>
<dbReference type="PANTHER" id="PTHR37299:SF1">
    <property type="entry name" value="STAGE 0 SPORULATION PROTEIN A HOMOLOG"/>
    <property type="match status" value="1"/>
</dbReference>
<feature type="domain" description="HTH LytTR-type" evidence="1">
    <location>
        <begin position="56"/>
        <end position="150"/>
    </location>
</feature>
<dbReference type="GO" id="GO:0000156">
    <property type="term" value="F:phosphorelay response regulator activity"/>
    <property type="evidence" value="ECO:0007669"/>
    <property type="project" value="InterPro"/>
</dbReference>
<dbReference type="OrthoDB" id="2854729at2"/>
<dbReference type="Proteomes" id="UP000190814">
    <property type="component" value="Unassembled WGS sequence"/>
</dbReference>
<keyword evidence="3" id="KW-1185">Reference proteome</keyword>
<reference evidence="2 3" key="1">
    <citation type="submission" date="2017-02" db="EMBL/GenBank/DDBJ databases">
        <authorList>
            <person name="Peterson S.W."/>
        </authorList>
    </citation>
    <scope>NUCLEOTIDE SEQUENCE [LARGE SCALE GENOMIC DNA]</scope>
    <source>
        <strain evidence="2 3">ATCC 35992</strain>
    </source>
</reference>
<sequence length="150" mass="17414">MKIRLAISDEHMEEVIQLLESKGIEIDDDAEYTLIQNNKYVEHITTKNEKTGEKAYISVDEILYIESFGHQIEIRTNDGLYLGKDPLYQLEGMLEPKKFTRISKSVIVANAKIKQINPSFAMKFTLIMVDGKKLEVTRGYYYSFKNVFHI</sequence>